<accession>A0A370WY94</accession>
<evidence type="ECO:0000256" key="4">
    <source>
        <dbReference type="ARBA" id="ARBA00023239"/>
    </source>
</evidence>
<evidence type="ECO:0000256" key="3">
    <source>
        <dbReference type="ARBA" id="ARBA00022833"/>
    </source>
</evidence>
<dbReference type="Proteomes" id="UP000254258">
    <property type="component" value="Unassembled WGS sequence"/>
</dbReference>
<dbReference type="OrthoDB" id="7765631at2"/>
<organism evidence="6 7">
    <name type="scientific">Dyella monticola</name>
    <dbReference type="NCBI Taxonomy" id="1927958"/>
    <lineage>
        <taxon>Bacteria</taxon>
        <taxon>Pseudomonadati</taxon>
        <taxon>Pseudomonadota</taxon>
        <taxon>Gammaproteobacteria</taxon>
        <taxon>Lysobacterales</taxon>
        <taxon>Rhodanobacteraceae</taxon>
        <taxon>Dyella</taxon>
    </lineage>
</organism>
<keyword evidence="3" id="KW-0862">Zinc</keyword>
<dbReference type="GO" id="GO:0016846">
    <property type="term" value="F:carbon-sulfur lyase activity"/>
    <property type="evidence" value="ECO:0007669"/>
    <property type="project" value="InterPro"/>
</dbReference>
<dbReference type="InterPro" id="IPR006913">
    <property type="entry name" value="CENP-V/GFA"/>
</dbReference>
<dbReference type="Pfam" id="PF04828">
    <property type="entry name" value="GFA"/>
    <property type="match status" value="1"/>
</dbReference>
<dbReference type="InterPro" id="IPR011057">
    <property type="entry name" value="Mss4-like_sf"/>
</dbReference>
<evidence type="ECO:0000313" key="6">
    <source>
        <dbReference type="EMBL" id="RDS81124.1"/>
    </source>
</evidence>
<dbReference type="EMBL" id="QRBE01000006">
    <property type="protein sequence ID" value="RDS81124.1"/>
    <property type="molecule type" value="Genomic_DNA"/>
</dbReference>
<evidence type="ECO:0000256" key="1">
    <source>
        <dbReference type="ARBA" id="ARBA00005495"/>
    </source>
</evidence>
<gene>
    <name evidence="6" type="ORF">DWU98_11290</name>
</gene>
<evidence type="ECO:0000256" key="2">
    <source>
        <dbReference type="ARBA" id="ARBA00022723"/>
    </source>
</evidence>
<keyword evidence="2" id="KW-0479">Metal-binding</keyword>
<dbReference type="PANTHER" id="PTHR33337:SF40">
    <property type="entry name" value="CENP-V_GFA DOMAIN-CONTAINING PROTEIN-RELATED"/>
    <property type="match status" value="1"/>
</dbReference>
<name>A0A370WY94_9GAMM</name>
<evidence type="ECO:0000313" key="7">
    <source>
        <dbReference type="Proteomes" id="UP000254258"/>
    </source>
</evidence>
<comment type="similarity">
    <text evidence="1">Belongs to the Gfa family.</text>
</comment>
<dbReference type="AlphaFoldDB" id="A0A370WY94"/>
<dbReference type="SUPFAM" id="SSF51316">
    <property type="entry name" value="Mss4-like"/>
    <property type="match status" value="1"/>
</dbReference>
<dbReference type="PANTHER" id="PTHR33337">
    <property type="entry name" value="GFA DOMAIN-CONTAINING PROTEIN"/>
    <property type="match status" value="1"/>
</dbReference>
<protein>
    <submittedName>
        <fullName evidence="6">GFA family protein</fullName>
    </submittedName>
</protein>
<feature type="domain" description="CENP-V/GFA" evidence="5">
    <location>
        <begin position="14"/>
        <end position="128"/>
    </location>
</feature>
<proteinExistence type="inferred from homology"/>
<dbReference type="RefSeq" id="WP_115495680.1">
    <property type="nucleotide sequence ID" value="NZ_QRBE01000006.1"/>
</dbReference>
<sequence length="141" mass="15638">MDISPHETSSSRMLSGECLCGEVRYRVEDSFLYALNCHCSRCRKATGSAFKPFAGIERSKLSVIGSDEALLIFGDENGHDARCKRCGAMLYSVVRDGQYVHVTLGTLVDTPSIQPTAHIFVDSKAPWYTINDNLPQHQELP</sequence>
<keyword evidence="4" id="KW-0456">Lyase</keyword>
<comment type="caution">
    <text evidence="6">The sequence shown here is derived from an EMBL/GenBank/DDBJ whole genome shotgun (WGS) entry which is preliminary data.</text>
</comment>
<evidence type="ECO:0000259" key="5">
    <source>
        <dbReference type="PROSITE" id="PS51891"/>
    </source>
</evidence>
<dbReference type="GO" id="GO:0046872">
    <property type="term" value="F:metal ion binding"/>
    <property type="evidence" value="ECO:0007669"/>
    <property type="project" value="UniProtKB-KW"/>
</dbReference>
<reference evidence="6 7" key="1">
    <citation type="submission" date="2018-07" db="EMBL/GenBank/DDBJ databases">
        <title>Dyella monticola sp. nov. and Dyella psychrodurans sp. nov. isolated from monsoon evergreen broad-leaved forest soil of Dinghu Mountain, China.</title>
        <authorList>
            <person name="Gao Z."/>
            <person name="Qiu L."/>
        </authorList>
    </citation>
    <scope>NUCLEOTIDE SEQUENCE [LARGE SCALE GENOMIC DNA]</scope>
    <source>
        <strain evidence="6 7">4G-K06</strain>
    </source>
</reference>
<dbReference type="Gene3D" id="3.90.1590.10">
    <property type="entry name" value="glutathione-dependent formaldehyde- activating enzyme (gfa)"/>
    <property type="match status" value="1"/>
</dbReference>
<keyword evidence="7" id="KW-1185">Reference proteome</keyword>
<dbReference type="PROSITE" id="PS51891">
    <property type="entry name" value="CENP_V_GFA"/>
    <property type="match status" value="1"/>
</dbReference>